<keyword evidence="3" id="KW-1185">Reference proteome</keyword>
<sequence length="102" mass="10724">MSTSTWTLVVGGVAGAVLAIFGASMLITGRAPQATARAFRSLRDAGFYHLLFGVGLGLVSIGTALDNPVVTMTVTILAVAMVGVALVRFRPRARRREHQVGK</sequence>
<feature type="transmembrane region" description="Helical" evidence="1">
    <location>
        <begin position="6"/>
        <end position="27"/>
    </location>
</feature>
<dbReference type="AlphaFoldDB" id="A0A285IVP5"/>
<accession>A0A285IVP5</accession>
<gene>
    <name evidence="2" type="ORF">SAMN05421748_112212</name>
</gene>
<dbReference type="Proteomes" id="UP000219612">
    <property type="component" value="Unassembled WGS sequence"/>
</dbReference>
<dbReference type="OrthoDB" id="3298819at2"/>
<proteinExistence type="predicted"/>
<dbReference type="RefSeq" id="WP_097322797.1">
    <property type="nucleotide sequence ID" value="NZ_OBDY01000012.1"/>
</dbReference>
<reference evidence="2 3" key="1">
    <citation type="submission" date="2017-09" db="EMBL/GenBank/DDBJ databases">
        <authorList>
            <person name="Ehlers B."/>
            <person name="Leendertz F.H."/>
        </authorList>
    </citation>
    <scope>NUCLEOTIDE SEQUENCE [LARGE SCALE GENOMIC DNA]</scope>
    <source>
        <strain evidence="2 3">CGMCC 4.6857</strain>
    </source>
</reference>
<organism evidence="2 3">
    <name type="scientific">Paractinoplanes atraurantiacus</name>
    <dbReference type="NCBI Taxonomy" id="1036182"/>
    <lineage>
        <taxon>Bacteria</taxon>
        <taxon>Bacillati</taxon>
        <taxon>Actinomycetota</taxon>
        <taxon>Actinomycetes</taxon>
        <taxon>Micromonosporales</taxon>
        <taxon>Micromonosporaceae</taxon>
        <taxon>Paractinoplanes</taxon>
    </lineage>
</organism>
<feature type="transmembrane region" description="Helical" evidence="1">
    <location>
        <begin position="47"/>
        <end position="65"/>
    </location>
</feature>
<evidence type="ECO:0000313" key="3">
    <source>
        <dbReference type="Proteomes" id="UP000219612"/>
    </source>
</evidence>
<evidence type="ECO:0000313" key="2">
    <source>
        <dbReference type="EMBL" id="SNY52018.1"/>
    </source>
</evidence>
<keyword evidence="1" id="KW-0812">Transmembrane</keyword>
<name>A0A285IVP5_9ACTN</name>
<evidence type="ECO:0000256" key="1">
    <source>
        <dbReference type="SAM" id="Phobius"/>
    </source>
</evidence>
<keyword evidence="1" id="KW-1133">Transmembrane helix</keyword>
<keyword evidence="1" id="KW-0472">Membrane</keyword>
<feature type="transmembrane region" description="Helical" evidence="1">
    <location>
        <begin position="71"/>
        <end position="89"/>
    </location>
</feature>
<dbReference type="EMBL" id="OBDY01000012">
    <property type="protein sequence ID" value="SNY52018.1"/>
    <property type="molecule type" value="Genomic_DNA"/>
</dbReference>
<protein>
    <submittedName>
        <fullName evidence="2">Uncharacterized protein</fullName>
    </submittedName>
</protein>